<dbReference type="EMBL" id="CADIKR010000006">
    <property type="protein sequence ID" value="CAB3904138.1"/>
    <property type="molecule type" value="Genomic_DNA"/>
</dbReference>
<dbReference type="InterPro" id="IPR019734">
    <property type="entry name" value="TPR_rpt"/>
</dbReference>
<accession>A0ABM8LJD0</accession>
<organism evidence="2 3">
    <name type="scientific">Achromobacter mucicolens</name>
    <dbReference type="NCBI Taxonomy" id="1389922"/>
    <lineage>
        <taxon>Bacteria</taxon>
        <taxon>Pseudomonadati</taxon>
        <taxon>Pseudomonadota</taxon>
        <taxon>Betaproteobacteria</taxon>
        <taxon>Burkholderiales</taxon>
        <taxon>Alcaligenaceae</taxon>
        <taxon>Achromobacter</taxon>
    </lineage>
</organism>
<dbReference type="PROSITE" id="PS50005">
    <property type="entry name" value="TPR"/>
    <property type="match status" value="1"/>
</dbReference>
<dbReference type="RefSeq" id="WP_233462030.1">
    <property type="nucleotide sequence ID" value="NZ_CADIKR010000006.1"/>
</dbReference>
<name>A0ABM8LJD0_9BURK</name>
<dbReference type="SUPFAM" id="SSF48452">
    <property type="entry name" value="TPR-like"/>
    <property type="match status" value="1"/>
</dbReference>
<dbReference type="Proteomes" id="UP000507140">
    <property type="component" value="Unassembled WGS sequence"/>
</dbReference>
<reference evidence="2 3" key="1">
    <citation type="submission" date="2020-04" db="EMBL/GenBank/DDBJ databases">
        <authorList>
            <person name="De Canck E."/>
        </authorList>
    </citation>
    <scope>NUCLEOTIDE SEQUENCE [LARGE SCALE GENOMIC DNA]</scope>
    <source>
        <strain evidence="2 3">LMG 3415</strain>
    </source>
</reference>
<feature type="repeat" description="TPR" evidence="1">
    <location>
        <begin position="86"/>
        <end position="119"/>
    </location>
</feature>
<evidence type="ECO:0000313" key="2">
    <source>
        <dbReference type="EMBL" id="CAB3904138.1"/>
    </source>
</evidence>
<protein>
    <recommendedName>
        <fullName evidence="4">Beta-barrel assembly-enhancing protease</fullName>
    </recommendedName>
</protein>
<keyword evidence="1" id="KW-0802">TPR repeat</keyword>
<evidence type="ECO:0000256" key="1">
    <source>
        <dbReference type="PROSITE-ProRule" id="PRU00339"/>
    </source>
</evidence>
<comment type="caution">
    <text evidence="2">The sequence shown here is derived from an EMBL/GenBank/DDBJ whole genome shotgun (WGS) entry which is preliminary data.</text>
</comment>
<sequence length="253" mass="27450">MSDLEAAPGGSSCLGTVNRVALASLLAQSLWLSGCVIKLPAPAPVQSDEAPMYAGVDRRAAAALRAGDEQQAAEALKVFGSPAAAAQARVELGYRLFREDRPGQAMRQFNQAWLLNPDNPEVYAGFAVVLESQRKICQAMSMMDRAISMNPPAFRGIHADAGRIAARCAAEDKTLPPEARIAATTRSDEWYRKGEAVEPDKGYLYASWATAYYWRGQYAEAWAMVHKSRAAGGSPDAKFVRMLRARMPEPPTS</sequence>
<keyword evidence="3" id="KW-1185">Reference proteome</keyword>
<evidence type="ECO:0008006" key="4">
    <source>
        <dbReference type="Google" id="ProtNLM"/>
    </source>
</evidence>
<evidence type="ECO:0000313" key="3">
    <source>
        <dbReference type="Proteomes" id="UP000507140"/>
    </source>
</evidence>
<dbReference type="Gene3D" id="1.25.40.10">
    <property type="entry name" value="Tetratricopeptide repeat domain"/>
    <property type="match status" value="1"/>
</dbReference>
<gene>
    <name evidence="2" type="ORF">LMG3415_04621</name>
</gene>
<proteinExistence type="predicted"/>
<dbReference type="InterPro" id="IPR011990">
    <property type="entry name" value="TPR-like_helical_dom_sf"/>
</dbReference>